<organism evidence="2 3">
    <name type="scientific">Tetradesmus obliquus</name>
    <name type="common">Green alga</name>
    <name type="synonym">Acutodesmus obliquus</name>
    <dbReference type="NCBI Taxonomy" id="3088"/>
    <lineage>
        <taxon>Eukaryota</taxon>
        <taxon>Viridiplantae</taxon>
        <taxon>Chlorophyta</taxon>
        <taxon>core chlorophytes</taxon>
        <taxon>Chlorophyceae</taxon>
        <taxon>CS clade</taxon>
        <taxon>Sphaeropleales</taxon>
        <taxon>Scenedesmaceae</taxon>
        <taxon>Tetradesmus</taxon>
    </lineage>
</organism>
<accession>A0ABY8TJ73</accession>
<proteinExistence type="predicted"/>
<dbReference type="PANTHER" id="PTHR10826">
    <property type="entry name" value="COMPLEMENT COMPONENT 1"/>
    <property type="match status" value="1"/>
</dbReference>
<evidence type="ECO:0000256" key="1">
    <source>
        <dbReference type="SAM" id="MobiDB-lite"/>
    </source>
</evidence>
<feature type="compositionally biased region" description="Basic residues" evidence="1">
    <location>
        <begin position="9"/>
        <end position="24"/>
    </location>
</feature>
<evidence type="ECO:0000313" key="2">
    <source>
        <dbReference type="EMBL" id="WIA09027.1"/>
    </source>
</evidence>
<keyword evidence="3" id="KW-1185">Reference proteome</keyword>
<dbReference type="Pfam" id="PF02330">
    <property type="entry name" value="MAM33"/>
    <property type="match status" value="1"/>
</dbReference>
<feature type="region of interest" description="Disordered" evidence="1">
    <location>
        <begin position="1"/>
        <end position="28"/>
    </location>
</feature>
<evidence type="ECO:0000313" key="3">
    <source>
        <dbReference type="Proteomes" id="UP001244341"/>
    </source>
</evidence>
<dbReference type="SUPFAM" id="SSF54529">
    <property type="entry name" value="Mitochondrial glycoprotein MAM33-like"/>
    <property type="match status" value="1"/>
</dbReference>
<dbReference type="EMBL" id="CP126208">
    <property type="protein sequence ID" value="WIA09027.1"/>
    <property type="molecule type" value="Genomic_DNA"/>
</dbReference>
<reference evidence="2 3" key="1">
    <citation type="submission" date="2023-05" db="EMBL/GenBank/DDBJ databases">
        <title>A 100% complete, gapless, phased diploid assembly of the Scenedesmus obliquus UTEX 3031 genome.</title>
        <authorList>
            <person name="Biondi T.C."/>
            <person name="Hanschen E.R."/>
            <person name="Kwon T."/>
            <person name="Eng W."/>
            <person name="Kruse C.P.S."/>
            <person name="Koehler S.I."/>
            <person name="Kunde Y."/>
            <person name="Gleasner C.D."/>
            <person name="You Mak K.T."/>
            <person name="Polle J."/>
            <person name="Hovde B.T."/>
            <person name="Starkenburg S.R."/>
        </authorList>
    </citation>
    <scope>NUCLEOTIDE SEQUENCE [LARGE SCALE GENOMIC DNA]</scope>
    <source>
        <strain evidence="2 3">DOE0152z</strain>
    </source>
</reference>
<name>A0ABY8TJ73_TETOB</name>
<sequence length="247" mass="27326">MLSSSSSSLRHHSRGSTSSRRHPRPFVTSHSRRICVVAQAKKRSPVTEGLQLVLKDELKIEKERYRTPEAVLEGPPGGFELEDRPHSNVLLLSRSHGSEEIYVEVDLDTQQDETDEDAEAALLEEEDEEGSMRGLPPVAFSVNVVKGRAALGFSCQTDGEAVVISHVSLNDSAGGTGGEDEEDDDLMPYTGPLFTELDDTLQQAFSDYLEERGITAEFGAYLVELVHDKLEVEYMAWLTRVQDFVAS</sequence>
<dbReference type="InterPro" id="IPR036561">
    <property type="entry name" value="MAM33_sf"/>
</dbReference>
<dbReference type="PANTHER" id="PTHR10826:SF1">
    <property type="entry name" value="COMPLEMENT COMPONENT 1 Q SUBCOMPONENT-BINDING PROTEIN, MITOCHONDRIAL"/>
    <property type="match status" value="1"/>
</dbReference>
<evidence type="ECO:0008006" key="4">
    <source>
        <dbReference type="Google" id="ProtNLM"/>
    </source>
</evidence>
<dbReference type="Proteomes" id="UP001244341">
    <property type="component" value="Chromosome 1b"/>
</dbReference>
<dbReference type="InterPro" id="IPR003428">
    <property type="entry name" value="MAM33"/>
</dbReference>
<dbReference type="Gene3D" id="3.10.280.10">
    <property type="entry name" value="Mitochondrial glycoprotein"/>
    <property type="match status" value="1"/>
</dbReference>
<gene>
    <name evidence="2" type="ORF">OEZ85_008441</name>
</gene>
<protein>
    <recommendedName>
        <fullName evidence="4">Mitochondrial glycoprotein</fullName>
    </recommendedName>
</protein>